<dbReference type="InterPro" id="IPR008775">
    <property type="entry name" value="Phytyl_CoA_dOase-like"/>
</dbReference>
<dbReference type="Gene3D" id="2.60.120.620">
    <property type="entry name" value="q2cbj1_9rhob like domain"/>
    <property type="match status" value="1"/>
</dbReference>
<accession>A0A0M0JHT3</accession>
<dbReference type="PANTHER" id="PTHR31630:SF10">
    <property type="entry name" value="PHYTANOYL-COA DIOXYGENASE"/>
    <property type="match status" value="1"/>
</dbReference>
<evidence type="ECO:0008006" key="3">
    <source>
        <dbReference type="Google" id="ProtNLM"/>
    </source>
</evidence>
<evidence type="ECO:0000313" key="2">
    <source>
        <dbReference type="Proteomes" id="UP000037460"/>
    </source>
</evidence>
<reference evidence="2" key="1">
    <citation type="journal article" date="2015" name="PLoS Genet.">
        <title>Genome Sequence and Transcriptome Analyses of Chrysochromulina tobin: Metabolic Tools for Enhanced Algal Fitness in the Prominent Order Prymnesiales (Haptophyceae).</title>
        <authorList>
            <person name="Hovde B.T."/>
            <person name="Deodato C.R."/>
            <person name="Hunsperger H.M."/>
            <person name="Ryken S.A."/>
            <person name="Yost W."/>
            <person name="Jha R.K."/>
            <person name="Patterson J."/>
            <person name="Monnat R.J. Jr."/>
            <person name="Barlow S.B."/>
            <person name="Starkenburg S.R."/>
            <person name="Cattolico R.A."/>
        </authorList>
    </citation>
    <scope>NUCLEOTIDE SEQUENCE</scope>
    <source>
        <strain evidence="2">CCMP291</strain>
    </source>
</reference>
<evidence type="ECO:0000313" key="1">
    <source>
        <dbReference type="EMBL" id="KOO26161.1"/>
    </source>
</evidence>
<comment type="caution">
    <text evidence="1">The sequence shown here is derived from an EMBL/GenBank/DDBJ whole genome shotgun (WGS) entry which is preliminary data.</text>
</comment>
<protein>
    <recommendedName>
        <fullName evidence="3">Phytanoyl-dioxygenase</fullName>
    </recommendedName>
</protein>
<proteinExistence type="predicted"/>
<dbReference type="PANTHER" id="PTHR31630">
    <property type="entry name" value="PHYTANOYL-COA DIOXYGENASE-RELATED-RELATED"/>
    <property type="match status" value="1"/>
</dbReference>
<name>A0A0M0JHT3_9EUKA</name>
<dbReference type="Proteomes" id="UP000037460">
    <property type="component" value="Unassembled WGS sequence"/>
</dbReference>
<gene>
    <name evidence="1" type="ORF">Ctob_005664</name>
</gene>
<dbReference type="AlphaFoldDB" id="A0A0M0JHT3"/>
<keyword evidence="2" id="KW-1185">Reference proteome</keyword>
<sequence>MPQQHADVPVEAMSPPRFAASDPAMLEYLEEHGYAVVSSVLESAEDFARISSEFWDFHEALKHGVHRDDPSTWGDEFIASPATGIIARCGFGQSRFCWSLRTLPAVRKAFESIWRTEDLITSFDGGNAFRPDPEWRTEGGWWHCDQNGTKPDRKDRVCVQGLVLLTPANEYTGGFCVVPGSHKNHLAFSERHPWAIDSGDFLPVPEGDEILKPGGKLLRASPGDLILWDSRSIHCNGPAIAPADKAPPGAVPPSAELLRLAGYVCFVPASWCPEARA</sequence>
<dbReference type="Pfam" id="PF05721">
    <property type="entry name" value="PhyH"/>
    <property type="match status" value="1"/>
</dbReference>
<dbReference type="OrthoDB" id="445007at2759"/>
<dbReference type="SUPFAM" id="SSF51197">
    <property type="entry name" value="Clavaminate synthase-like"/>
    <property type="match status" value="1"/>
</dbReference>
<dbReference type="EMBL" id="JWZX01002885">
    <property type="protein sequence ID" value="KOO26161.1"/>
    <property type="molecule type" value="Genomic_DNA"/>
</dbReference>
<organism evidence="1 2">
    <name type="scientific">Chrysochromulina tobinii</name>
    <dbReference type="NCBI Taxonomy" id="1460289"/>
    <lineage>
        <taxon>Eukaryota</taxon>
        <taxon>Haptista</taxon>
        <taxon>Haptophyta</taxon>
        <taxon>Prymnesiophyceae</taxon>
        <taxon>Prymnesiales</taxon>
        <taxon>Chrysochromulinaceae</taxon>
        <taxon>Chrysochromulina</taxon>
    </lineage>
</organism>